<sequence>MKYFILTITFSFLLCSCNKALPENRNEQASLPEKFNFKEMKLKAITTFIHPENHTTSTLYGNENAYNALLHSDSTPSNSSKNLVLITWKLQDDPKWFGAKILGSLVSIETLKTNTNFKDLQNITYEFLPGGHLEKNIPASDNGKRIKDILAVQPAVMP</sequence>
<keyword evidence="2" id="KW-1185">Reference proteome</keyword>
<reference evidence="2" key="1">
    <citation type="submission" date="2017-01" db="EMBL/GenBank/DDBJ databases">
        <authorList>
            <person name="Varghese N."/>
            <person name="Submissions S."/>
        </authorList>
    </citation>
    <scope>NUCLEOTIDE SEQUENCE [LARGE SCALE GENOMIC DNA]</scope>
    <source>
        <strain evidence="2">DSM 17126</strain>
    </source>
</reference>
<dbReference type="Proteomes" id="UP000186373">
    <property type="component" value="Unassembled WGS sequence"/>
</dbReference>
<name>A0A1N7JG88_9FLAO</name>
<dbReference type="PROSITE" id="PS51257">
    <property type="entry name" value="PROKAR_LIPOPROTEIN"/>
    <property type="match status" value="1"/>
</dbReference>
<evidence type="ECO:0008006" key="3">
    <source>
        <dbReference type="Google" id="ProtNLM"/>
    </source>
</evidence>
<protein>
    <recommendedName>
        <fullName evidence="3">Cytochrome P460</fullName>
    </recommendedName>
</protein>
<organism evidence="1 2">
    <name type="scientific">Chryseobacterium shigense</name>
    <dbReference type="NCBI Taxonomy" id="297244"/>
    <lineage>
        <taxon>Bacteria</taxon>
        <taxon>Pseudomonadati</taxon>
        <taxon>Bacteroidota</taxon>
        <taxon>Flavobacteriia</taxon>
        <taxon>Flavobacteriales</taxon>
        <taxon>Weeksellaceae</taxon>
        <taxon>Chryseobacterium group</taxon>
        <taxon>Chryseobacterium</taxon>
    </lineage>
</organism>
<proteinExistence type="predicted"/>
<dbReference type="AlphaFoldDB" id="A0A1N7JG88"/>
<dbReference type="EMBL" id="FTNY01000006">
    <property type="protein sequence ID" value="SIS48392.1"/>
    <property type="molecule type" value="Genomic_DNA"/>
</dbReference>
<dbReference type="RefSeq" id="WP_123911917.1">
    <property type="nucleotide sequence ID" value="NZ_FTNY01000006.1"/>
</dbReference>
<dbReference type="OrthoDB" id="674757at2"/>
<accession>A0A1N7JG88</accession>
<evidence type="ECO:0000313" key="1">
    <source>
        <dbReference type="EMBL" id="SIS48392.1"/>
    </source>
</evidence>
<gene>
    <name evidence="1" type="ORF">SAMN05421639_106209</name>
</gene>
<evidence type="ECO:0000313" key="2">
    <source>
        <dbReference type="Proteomes" id="UP000186373"/>
    </source>
</evidence>